<reference evidence="2" key="1">
    <citation type="submission" date="2024-05" db="EMBL/GenBank/DDBJ databases">
        <authorList>
            <person name="Luo Y.-C."/>
            <person name="Nicholds J."/>
            <person name="Mortimer T."/>
            <person name="Maboni G."/>
        </authorList>
    </citation>
    <scope>NUCLEOTIDE SEQUENCE</scope>
    <source>
        <strain evidence="2">151108</strain>
    </source>
</reference>
<dbReference type="EMBL" id="CP158255">
    <property type="protein sequence ID" value="XDJ50571.1"/>
    <property type="molecule type" value="Genomic_DNA"/>
</dbReference>
<dbReference type="InterPro" id="IPR025048">
    <property type="entry name" value="DUF3987"/>
</dbReference>
<feature type="region of interest" description="Disordered" evidence="1">
    <location>
        <begin position="470"/>
        <end position="489"/>
    </location>
</feature>
<dbReference type="Pfam" id="PF13148">
    <property type="entry name" value="DUF3987"/>
    <property type="match status" value="1"/>
</dbReference>
<sequence>MQHEHPTYPKRTIPGMLGRMHTRYGNTDKDAGIFGTCFQGVASLLTSGVAKVARLENDTSMVLSSSNIAIGPSGSGKSVAFRLATAPIKTKEAKLREHIREAHHDTEAKRLATGGKIKAVTAEIGKEYLEGGDTSNQEGKLLQLIRNAPADVADSALMQSNATVQALLRQLARNPVSGLMTAEGNQVLDMIRAEGFSIINSALDGEPMALNRVSSGVIVIDMPLLTVLLLTQNENFSRSLLRSGTIFNTSGLGPRTLCSYCPEEWVGTENIIPDSEADREMNQAYTDRCHDLLDCMDENVRSGMTSMRIIKHSQSAKTRLNALRRQTAELLQSGLYPSCSGFINKIPDHVSRMSAAWNAFEGQEGDISSEYVEGAIEVVLYHLEVHRLLHAKPAPARNEVQDAQLLLDMLYELRRDERPPTRQELQNLAFNAGISSAARFGNALGLLGADRRIEVTRAGRILIVPPNRIQPTSGRLASQPNMARDRFDN</sequence>
<evidence type="ECO:0000313" key="2">
    <source>
        <dbReference type="EMBL" id="XDJ50571.1"/>
    </source>
</evidence>
<accession>A0AB39D990</accession>
<gene>
    <name evidence="2" type="ORF">ABRZ09_01490</name>
</gene>
<dbReference type="RefSeq" id="WP_368647141.1">
    <property type="nucleotide sequence ID" value="NZ_CP158255.1"/>
</dbReference>
<organism evidence="2">
    <name type="scientific">Castellaniella ginsengisoli</name>
    <dbReference type="NCBI Taxonomy" id="546114"/>
    <lineage>
        <taxon>Bacteria</taxon>
        <taxon>Pseudomonadati</taxon>
        <taxon>Pseudomonadota</taxon>
        <taxon>Betaproteobacteria</taxon>
        <taxon>Burkholderiales</taxon>
        <taxon>Alcaligenaceae</taxon>
        <taxon>Castellaniella</taxon>
    </lineage>
</organism>
<dbReference type="AlphaFoldDB" id="A0AB39D990"/>
<evidence type="ECO:0000256" key="1">
    <source>
        <dbReference type="SAM" id="MobiDB-lite"/>
    </source>
</evidence>
<name>A0AB39D990_9BURK</name>
<proteinExistence type="predicted"/>
<feature type="compositionally biased region" description="Polar residues" evidence="1">
    <location>
        <begin position="470"/>
        <end position="481"/>
    </location>
</feature>
<protein>
    <submittedName>
        <fullName evidence="2">DUF3987 domain-containing protein</fullName>
    </submittedName>
</protein>